<dbReference type="InterPro" id="IPR000719">
    <property type="entry name" value="Prot_kinase_dom"/>
</dbReference>
<evidence type="ECO:0000313" key="17">
    <source>
        <dbReference type="Proteomes" id="UP000694680"/>
    </source>
</evidence>
<evidence type="ECO:0000256" key="14">
    <source>
        <dbReference type="SAM" id="SignalP"/>
    </source>
</evidence>
<dbReference type="InterPro" id="IPR008271">
    <property type="entry name" value="Ser/Thr_kinase_AS"/>
</dbReference>
<comment type="similarity">
    <text evidence="1 10">Belongs to the protein kinase superfamily. CAMK Ser/Thr protein kinase family. PIM subfamily.</text>
</comment>
<accession>A0A8C5EN96</accession>
<dbReference type="GO" id="GO:0106310">
    <property type="term" value="F:protein serine kinase activity"/>
    <property type="evidence" value="ECO:0007669"/>
    <property type="project" value="UniProtKB-UniRule"/>
</dbReference>
<feature type="active site" description="Proton acceptor" evidence="11">
    <location>
        <position position="165"/>
    </location>
</feature>
<dbReference type="Gene3D" id="1.10.510.10">
    <property type="entry name" value="Transferase(Phosphotransferase) domain 1"/>
    <property type="match status" value="1"/>
</dbReference>
<dbReference type="SMART" id="SM00220">
    <property type="entry name" value="S_TKc"/>
    <property type="match status" value="1"/>
</dbReference>
<keyword evidence="3" id="KW-0597">Phosphoprotein</keyword>
<evidence type="ECO:0000256" key="11">
    <source>
        <dbReference type="PIRSR" id="PIRSR037993-1"/>
    </source>
</evidence>
<evidence type="ECO:0000256" key="10">
    <source>
        <dbReference type="PIRNR" id="PIRNR037993"/>
    </source>
</evidence>
<dbReference type="Gene3D" id="3.30.200.20">
    <property type="entry name" value="Phosphorylase Kinase, domain 1"/>
    <property type="match status" value="1"/>
</dbReference>
<comment type="catalytic activity">
    <reaction evidence="8 10">
        <text>L-threonyl-[protein] + ATP = O-phospho-L-threonyl-[protein] + ADP + H(+)</text>
        <dbReference type="Rhea" id="RHEA:46608"/>
        <dbReference type="Rhea" id="RHEA-COMP:11060"/>
        <dbReference type="Rhea" id="RHEA-COMP:11605"/>
        <dbReference type="ChEBI" id="CHEBI:15378"/>
        <dbReference type="ChEBI" id="CHEBI:30013"/>
        <dbReference type="ChEBI" id="CHEBI:30616"/>
        <dbReference type="ChEBI" id="CHEBI:61977"/>
        <dbReference type="ChEBI" id="CHEBI:456216"/>
        <dbReference type="EC" id="2.7.11.1"/>
    </reaction>
</comment>
<dbReference type="PROSITE" id="PS00107">
    <property type="entry name" value="PROTEIN_KINASE_ATP"/>
    <property type="match status" value="1"/>
</dbReference>
<keyword evidence="14" id="KW-0732">Signal</keyword>
<dbReference type="GO" id="GO:0005524">
    <property type="term" value="F:ATP binding"/>
    <property type="evidence" value="ECO:0007669"/>
    <property type="project" value="UniProtKB-UniRule"/>
</dbReference>
<evidence type="ECO:0000256" key="8">
    <source>
        <dbReference type="ARBA" id="ARBA00047899"/>
    </source>
</evidence>
<evidence type="ECO:0000256" key="1">
    <source>
        <dbReference type="ARBA" id="ARBA00005505"/>
    </source>
</evidence>
<dbReference type="SUPFAM" id="SSF56112">
    <property type="entry name" value="Protein kinase-like (PK-like)"/>
    <property type="match status" value="1"/>
</dbReference>
<keyword evidence="7 10" id="KW-0067">ATP-binding</keyword>
<dbReference type="PROSITE" id="PS50011">
    <property type="entry name" value="PROTEIN_KINASE_DOM"/>
    <property type="match status" value="1"/>
</dbReference>
<evidence type="ECO:0000256" key="4">
    <source>
        <dbReference type="ARBA" id="ARBA00022679"/>
    </source>
</evidence>
<keyword evidence="6 10" id="KW-0418">Kinase</keyword>
<feature type="domain" description="Protein kinase" evidence="15">
    <location>
        <begin position="27"/>
        <end position="288"/>
    </location>
</feature>
<reference evidence="16" key="3">
    <citation type="submission" date="2025-09" db="UniProtKB">
        <authorList>
            <consortium name="Ensembl"/>
        </authorList>
    </citation>
    <scope>IDENTIFICATION</scope>
</reference>
<dbReference type="InterPro" id="IPR017348">
    <property type="entry name" value="PIM1/2/3"/>
</dbReference>
<sequence length="332" mass="38011">MLMRIFVVLIYLSPSVLRSSEEFTSRYKEEKLLGEGGFSQVYAGERRSTSTPVAIKHIRKKDVQLVKVNCQGNVYDEILEVFLMEQAAGRLCDGSFVNPAVIGLMDVFHLETEVIIVMERPPDTVDGLGYLFEVKHIPDDLAKVIFKQIINTALLMHKNGVFHRDLKPENFLVNRSKGTPEIRVIDIGCGDFVENEPFSRFYGTPEYGPPEHIRGETYMAEATTVWQIGVMLHMTCTRVNFDTSDYMKKDKEVLKNVSKECNDFLSQCLALDPNQRPTLEDLLLHPWLEKANLFIAALNSVRGNSKMIWDQIKKMTGDHHKNKCKQMEMNFN</sequence>
<dbReference type="PIRSF" id="PIRSF037993">
    <property type="entry name" value="STPK_Pim-1"/>
    <property type="match status" value="1"/>
</dbReference>
<comment type="function">
    <text evidence="10">Proto-oncogene with serine/threonine kinase activity involved in cell survival and cell proliferation.</text>
</comment>
<feature type="binding site" evidence="12">
    <location>
        <position position="126"/>
    </location>
    <ligand>
        <name>ATP</name>
        <dbReference type="ChEBI" id="CHEBI:30616"/>
    </ligand>
</feature>
<reference evidence="16" key="1">
    <citation type="submission" date="2020-06" db="EMBL/GenBank/DDBJ databases">
        <authorList>
            <consortium name="Wellcome Sanger Institute Data Sharing"/>
        </authorList>
    </citation>
    <scope>NUCLEOTIDE SEQUENCE [LARGE SCALE GENOMIC DNA]</scope>
</reference>
<dbReference type="PANTHER" id="PTHR22984:SF11">
    <property type="entry name" value="AURORA KINASE-RELATED"/>
    <property type="match status" value="1"/>
</dbReference>
<proteinExistence type="inferred from homology"/>
<dbReference type="GO" id="GO:0043066">
    <property type="term" value="P:negative regulation of apoptotic process"/>
    <property type="evidence" value="ECO:0007669"/>
    <property type="project" value="UniProtKB-UniRule"/>
</dbReference>
<keyword evidence="17" id="KW-1185">Reference proteome</keyword>
<protein>
    <recommendedName>
        <fullName evidence="10">Serine/threonine-protein kinase</fullName>
        <ecNumber evidence="10">2.7.11.1</ecNumber>
    </recommendedName>
</protein>
<dbReference type="Ensembl" id="ENSGWIT00000025855.1">
    <property type="protein sequence ID" value="ENSGWIP00000023608.1"/>
    <property type="gene ID" value="ENSGWIG00000012596.1"/>
</dbReference>
<keyword evidence="5 10" id="KW-0547">Nucleotide-binding</keyword>
<dbReference type="GO" id="GO:0007346">
    <property type="term" value="P:regulation of mitotic cell cycle"/>
    <property type="evidence" value="ECO:0007669"/>
    <property type="project" value="TreeGrafter"/>
</dbReference>
<evidence type="ECO:0000256" key="2">
    <source>
        <dbReference type="ARBA" id="ARBA00022527"/>
    </source>
</evidence>
<evidence type="ECO:0000256" key="7">
    <source>
        <dbReference type="ARBA" id="ARBA00022840"/>
    </source>
</evidence>
<evidence type="ECO:0000256" key="13">
    <source>
        <dbReference type="PROSITE-ProRule" id="PRU10141"/>
    </source>
</evidence>
<dbReference type="InterPro" id="IPR017441">
    <property type="entry name" value="Protein_kinase_ATP_BS"/>
</dbReference>
<feature type="chain" id="PRO_5034055901" description="Serine/threonine-protein kinase" evidence="14">
    <location>
        <begin position="19"/>
        <end position="332"/>
    </location>
</feature>
<reference evidence="16" key="2">
    <citation type="submission" date="2025-08" db="UniProtKB">
        <authorList>
            <consortium name="Ensembl"/>
        </authorList>
    </citation>
    <scope>IDENTIFICATION</scope>
</reference>
<dbReference type="InterPro" id="IPR011009">
    <property type="entry name" value="Kinase-like_dom_sf"/>
</dbReference>
<feature type="binding site" evidence="12">
    <location>
        <begin position="33"/>
        <end position="41"/>
    </location>
    <ligand>
        <name>ATP</name>
        <dbReference type="ChEBI" id="CHEBI:30616"/>
    </ligand>
</feature>
<evidence type="ECO:0000256" key="9">
    <source>
        <dbReference type="ARBA" id="ARBA00048679"/>
    </source>
</evidence>
<organism evidence="16 17">
    <name type="scientific">Gouania willdenowi</name>
    <name type="common">Blunt-snouted clingfish</name>
    <name type="synonym">Lepadogaster willdenowi</name>
    <dbReference type="NCBI Taxonomy" id="441366"/>
    <lineage>
        <taxon>Eukaryota</taxon>
        <taxon>Metazoa</taxon>
        <taxon>Chordata</taxon>
        <taxon>Craniata</taxon>
        <taxon>Vertebrata</taxon>
        <taxon>Euteleostomi</taxon>
        <taxon>Actinopterygii</taxon>
        <taxon>Neopterygii</taxon>
        <taxon>Teleostei</taxon>
        <taxon>Neoteleostei</taxon>
        <taxon>Acanthomorphata</taxon>
        <taxon>Ovalentaria</taxon>
        <taxon>Blenniimorphae</taxon>
        <taxon>Blenniiformes</taxon>
        <taxon>Gobiesocoidei</taxon>
        <taxon>Gobiesocidae</taxon>
        <taxon>Gobiesocinae</taxon>
        <taxon>Gouania</taxon>
    </lineage>
</organism>
<dbReference type="AlphaFoldDB" id="A0A8C5EN96"/>
<keyword evidence="2 10" id="KW-0723">Serine/threonine-protein kinase</keyword>
<keyword evidence="4 10" id="KW-0808">Transferase</keyword>
<evidence type="ECO:0000256" key="5">
    <source>
        <dbReference type="ARBA" id="ARBA00022741"/>
    </source>
</evidence>
<dbReference type="Proteomes" id="UP000694680">
    <property type="component" value="Chromosome 9"/>
</dbReference>
<evidence type="ECO:0000256" key="6">
    <source>
        <dbReference type="ARBA" id="ARBA00022777"/>
    </source>
</evidence>
<name>A0A8C5EN96_GOUWI</name>
<dbReference type="GO" id="GO:0005737">
    <property type="term" value="C:cytoplasm"/>
    <property type="evidence" value="ECO:0007669"/>
    <property type="project" value="UniProtKB-UniRule"/>
</dbReference>
<comment type="catalytic activity">
    <reaction evidence="9 10">
        <text>L-seryl-[protein] + ATP = O-phospho-L-seryl-[protein] + ADP + H(+)</text>
        <dbReference type="Rhea" id="RHEA:17989"/>
        <dbReference type="Rhea" id="RHEA-COMP:9863"/>
        <dbReference type="Rhea" id="RHEA-COMP:11604"/>
        <dbReference type="ChEBI" id="CHEBI:15378"/>
        <dbReference type="ChEBI" id="CHEBI:29999"/>
        <dbReference type="ChEBI" id="CHEBI:30616"/>
        <dbReference type="ChEBI" id="CHEBI:83421"/>
        <dbReference type="ChEBI" id="CHEBI:456216"/>
        <dbReference type="EC" id="2.7.11.1"/>
    </reaction>
</comment>
<evidence type="ECO:0000259" key="15">
    <source>
        <dbReference type="PROSITE" id="PS50011"/>
    </source>
</evidence>
<dbReference type="PROSITE" id="PS00108">
    <property type="entry name" value="PROTEIN_KINASE_ST"/>
    <property type="match status" value="1"/>
</dbReference>
<evidence type="ECO:0000313" key="16">
    <source>
        <dbReference type="Ensembl" id="ENSGWIP00000023608.1"/>
    </source>
</evidence>
<feature type="binding site" evidence="12 13">
    <location>
        <position position="56"/>
    </location>
    <ligand>
        <name>ATP</name>
        <dbReference type="ChEBI" id="CHEBI:30616"/>
    </ligand>
</feature>
<dbReference type="EC" id="2.7.11.1" evidence="10"/>
<evidence type="ECO:0000256" key="12">
    <source>
        <dbReference type="PIRSR" id="PIRSR037993-2"/>
    </source>
</evidence>
<feature type="signal peptide" evidence="14">
    <location>
        <begin position="1"/>
        <end position="18"/>
    </location>
</feature>
<feature type="binding site" evidence="12">
    <location>
        <position position="119"/>
    </location>
    <ligand>
        <name>ATP</name>
        <dbReference type="ChEBI" id="CHEBI:30616"/>
    </ligand>
</feature>
<dbReference type="GO" id="GO:0004674">
    <property type="term" value="F:protein serine/threonine kinase activity"/>
    <property type="evidence" value="ECO:0007669"/>
    <property type="project" value="UniProtKB-UniRule"/>
</dbReference>
<dbReference type="PANTHER" id="PTHR22984">
    <property type="entry name" value="SERINE/THREONINE-PROTEIN KINASE PIM"/>
    <property type="match status" value="1"/>
</dbReference>
<evidence type="ECO:0000256" key="3">
    <source>
        <dbReference type="ARBA" id="ARBA00022553"/>
    </source>
</evidence>
<dbReference type="InterPro" id="IPR051138">
    <property type="entry name" value="PIM_Ser/Thr_kinase"/>
</dbReference>
<dbReference type="Pfam" id="PF00069">
    <property type="entry name" value="Pkinase"/>
    <property type="match status" value="1"/>
</dbReference>